<evidence type="ECO:0000313" key="2">
    <source>
        <dbReference type="Proteomes" id="UP001054252"/>
    </source>
</evidence>
<evidence type="ECO:0000313" key="1">
    <source>
        <dbReference type="EMBL" id="GKV33122.1"/>
    </source>
</evidence>
<keyword evidence="2" id="KW-1185">Reference proteome</keyword>
<name>A0AAV5L7K0_9ROSI</name>
<comment type="caution">
    <text evidence="1">The sequence shown here is derived from an EMBL/GenBank/DDBJ whole genome shotgun (WGS) entry which is preliminary data.</text>
</comment>
<proteinExistence type="predicted"/>
<accession>A0AAV5L7K0</accession>
<protein>
    <submittedName>
        <fullName evidence="1">Uncharacterized protein</fullName>
    </submittedName>
</protein>
<dbReference type="Proteomes" id="UP001054252">
    <property type="component" value="Unassembled WGS sequence"/>
</dbReference>
<reference evidence="1 2" key="1">
    <citation type="journal article" date="2021" name="Commun. Biol.">
        <title>The genome of Shorea leprosula (Dipterocarpaceae) highlights the ecological relevance of drought in aseasonal tropical rainforests.</title>
        <authorList>
            <person name="Ng K.K.S."/>
            <person name="Kobayashi M.J."/>
            <person name="Fawcett J.A."/>
            <person name="Hatakeyama M."/>
            <person name="Paape T."/>
            <person name="Ng C.H."/>
            <person name="Ang C.C."/>
            <person name="Tnah L.H."/>
            <person name="Lee C.T."/>
            <person name="Nishiyama T."/>
            <person name="Sese J."/>
            <person name="O'Brien M.J."/>
            <person name="Copetti D."/>
            <person name="Mohd Noor M.I."/>
            <person name="Ong R.C."/>
            <person name="Putra M."/>
            <person name="Sireger I.Z."/>
            <person name="Indrioko S."/>
            <person name="Kosugi Y."/>
            <person name="Izuno A."/>
            <person name="Isagi Y."/>
            <person name="Lee S.L."/>
            <person name="Shimizu K.K."/>
        </authorList>
    </citation>
    <scope>NUCLEOTIDE SEQUENCE [LARGE SCALE GENOMIC DNA]</scope>
    <source>
        <strain evidence="1">214</strain>
    </source>
</reference>
<dbReference type="EMBL" id="BPVZ01000099">
    <property type="protein sequence ID" value="GKV33122.1"/>
    <property type="molecule type" value="Genomic_DNA"/>
</dbReference>
<organism evidence="1 2">
    <name type="scientific">Rubroshorea leprosula</name>
    <dbReference type="NCBI Taxonomy" id="152421"/>
    <lineage>
        <taxon>Eukaryota</taxon>
        <taxon>Viridiplantae</taxon>
        <taxon>Streptophyta</taxon>
        <taxon>Embryophyta</taxon>
        <taxon>Tracheophyta</taxon>
        <taxon>Spermatophyta</taxon>
        <taxon>Magnoliopsida</taxon>
        <taxon>eudicotyledons</taxon>
        <taxon>Gunneridae</taxon>
        <taxon>Pentapetalae</taxon>
        <taxon>rosids</taxon>
        <taxon>malvids</taxon>
        <taxon>Malvales</taxon>
        <taxon>Dipterocarpaceae</taxon>
        <taxon>Rubroshorea</taxon>
    </lineage>
</organism>
<dbReference type="AlphaFoldDB" id="A0AAV5L7K0"/>
<gene>
    <name evidence="1" type="ORF">SLEP1_g41663</name>
</gene>
<sequence length="40" mass="4528">MARCRGHDCWRRVQACQQRGFGVAGGKGIWCSRGSGFWQK</sequence>